<keyword evidence="1" id="KW-0732">Signal</keyword>
<evidence type="ECO:0000313" key="3">
    <source>
        <dbReference type="Proteomes" id="UP000236735"/>
    </source>
</evidence>
<name>A0A1H5WYT0_XYLRU</name>
<protein>
    <submittedName>
        <fullName evidence="2">Uncharacterized protein</fullName>
    </submittedName>
</protein>
<dbReference type="EMBL" id="FNUV01000007">
    <property type="protein sequence ID" value="SEG04415.1"/>
    <property type="molecule type" value="Genomic_DNA"/>
</dbReference>
<accession>A0A1H5WYT0</accession>
<sequence>MKSKSIIFTAMLTALPSALMAQQNIQKAFDALLNERIVETKTQHSLERDPETGKKISQMDVYDFSVTNSVGLNKIKNIQKAFEKDKEAAYQIRSGSNVGSNYVALAVGDGGEPLVAIGKIKGSDFIYACFLDKDDPEKKYRYAYALEWKDSRVRLAITYATTQQYRESKNNRRPKKIIIKGKKFNVPDTSSITFSDNFPFDVDSILHVDSIPFNPATQIDLGNIGNIFDVAFGDWLTNFNNYKNLFLKNPKGTPANVYASRIYNLCKKADNLDDAEKALVSKEILKLKTKTNDEFIQNLFDMSIERLKK</sequence>
<evidence type="ECO:0000313" key="2">
    <source>
        <dbReference type="EMBL" id="SEG04415.1"/>
    </source>
</evidence>
<organism evidence="2 3">
    <name type="scientific">Xylanibacter ruminicola</name>
    <name type="common">Prevotella ruminicola</name>
    <dbReference type="NCBI Taxonomy" id="839"/>
    <lineage>
        <taxon>Bacteria</taxon>
        <taxon>Pseudomonadati</taxon>
        <taxon>Bacteroidota</taxon>
        <taxon>Bacteroidia</taxon>
        <taxon>Bacteroidales</taxon>
        <taxon>Prevotellaceae</taxon>
        <taxon>Xylanibacter</taxon>
    </lineage>
</organism>
<evidence type="ECO:0000256" key="1">
    <source>
        <dbReference type="SAM" id="SignalP"/>
    </source>
</evidence>
<dbReference type="RefSeq" id="WP_103916136.1">
    <property type="nucleotide sequence ID" value="NZ_FNUV01000007.1"/>
</dbReference>
<feature type="signal peptide" evidence="1">
    <location>
        <begin position="1"/>
        <end position="21"/>
    </location>
</feature>
<proteinExistence type="predicted"/>
<feature type="chain" id="PRO_5009288881" evidence="1">
    <location>
        <begin position="22"/>
        <end position="309"/>
    </location>
</feature>
<gene>
    <name evidence="2" type="ORF">SAMN05216354_2570</name>
</gene>
<dbReference type="Proteomes" id="UP000236735">
    <property type="component" value="Unassembled WGS sequence"/>
</dbReference>
<dbReference type="AlphaFoldDB" id="A0A1H5WYT0"/>
<reference evidence="2 3" key="1">
    <citation type="submission" date="2016-10" db="EMBL/GenBank/DDBJ databases">
        <authorList>
            <person name="de Groot N.N."/>
        </authorList>
    </citation>
    <scope>NUCLEOTIDE SEQUENCE [LARGE SCALE GENOMIC DNA]</scope>
    <source>
        <strain evidence="2 3">AR32</strain>
    </source>
</reference>